<keyword evidence="2" id="KW-1185">Reference proteome</keyword>
<dbReference type="Pfam" id="PF10604">
    <property type="entry name" value="Polyketide_cyc2"/>
    <property type="match status" value="1"/>
</dbReference>
<accession>A0A9W6WDI3</accession>
<protein>
    <recommendedName>
        <fullName evidence="3">Polyketide cyclase</fullName>
    </recommendedName>
</protein>
<dbReference type="InterPro" id="IPR019587">
    <property type="entry name" value="Polyketide_cyclase/dehydratase"/>
</dbReference>
<dbReference type="Gene3D" id="3.30.530.20">
    <property type="match status" value="1"/>
</dbReference>
<gene>
    <name evidence="1" type="ORF">Afil01_64430</name>
</gene>
<proteinExistence type="predicted"/>
<dbReference type="SUPFAM" id="SSF55961">
    <property type="entry name" value="Bet v1-like"/>
    <property type="match status" value="1"/>
</dbReference>
<organism evidence="1 2">
    <name type="scientific">Actinorhabdospora filicis</name>
    <dbReference type="NCBI Taxonomy" id="1785913"/>
    <lineage>
        <taxon>Bacteria</taxon>
        <taxon>Bacillati</taxon>
        <taxon>Actinomycetota</taxon>
        <taxon>Actinomycetes</taxon>
        <taxon>Micromonosporales</taxon>
        <taxon>Micromonosporaceae</taxon>
        <taxon>Actinorhabdospora</taxon>
    </lineage>
</organism>
<dbReference type="InterPro" id="IPR023393">
    <property type="entry name" value="START-like_dom_sf"/>
</dbReference>
<dbReference type="EMBL" id="BSTX01000006">
    <property type="protein sequence ID" value="GLZ81636.1"/>
    <property type="molecule type" value="Genomic_DNA"/>
</dbReference>
<dbReference type="Proteomes" id="UP001165079">
    <property type="component" value="Unassembled WGS sequence"/>
</dbReference>
<evidence type="ECO:0000313" key="2">
    <source>
        <dbReference type="Proteomes" id="UP001165079"/>
    </source>
</evidence>
<evidence type="ECO:0000313" key="1">
    <source>
        <dbReference type="EMBL" id="GLZ81636.1"/>
    </source>
</evidence>
<comment type="caution">
    <text evidence="1">The sequence shown here is derived from an EMBL/GenBank/DDBJ whole genome shotgun (WGS) entry which is preliminary data.</text>
</comment>
<name>A0A9W6WDI3_9ACTN</name>
<dbReference type="AlphaFoldDB" id="A0A9W6WDI3"/>
<reference evidence="1" key="1">
    <citation type="submission" date="2023-03" db="EMBL/GenBank/DDBJ databases">
        <title>Actinorhabdospora filicis NBRC 111898.</title>
        <authorList>
            <person name="Ichikawa N."/>
            <person name="Sato H."/>
            <person name="Tonouchi N."/>
        </authorList>
    </citation>
    <scope>NUCLEOTIDE SEQUENCE</scope>
    <source>
        <strain evidence="1">NBRC 111898</strain>
    </source>
</reference>
<dbReference type="RefSeq" id="WP_285667165.1">
    <property type="nucleotide sequence ID" value="NZ_BSTX01000006.1"/>
</dbReference>
<evidence type="ECO:0008006" key="3">
    <source>
        <dbReference type="Google" id="ProtNLM"/>
    </source>
</evidence>
<sequence>MEFNATATATAPVTPCWTALTDVADWPNWTASITSVTPLDTPEVAVGNRFRVVQPGLPALVWTVTEVAEGESFVWETRAPGARTVGWHRLTPVPDGVRIDVGVTQTGALGTLVAALMRGRTRRYLTLEAAGLKAAGESR</sequence>